<reference evidence="1" key="1">
    <citation type="submission" date="2020-05" db="EMBL/GenBank/DDBJ databases">
        <title>Large-scale comparative analyses of tick genomes elucidate their genetic diversity and vector capacities.</title>
        <authorList>
            <person name="Jia N."/>
            <person name="Wang J."/>
            <person name="Shi W."/>
            <person name="Du L."/>
            <person name="Sun Y."/>
            <person name="Zhan W."/>
            <person name="Jiang J."/>
            <person name="Wang Q."/>
            <person name="Zhang B."/>
            <person name="Ji P."/>
            <person name="Sakyi L.B."/>
            <person name="Cui X."/>
            <person name="Yuan T."/>
            <person name="Jiang B."/>
            <person name="Yang W."/>
            <person name="Lam T.T.-Y."/>
            <person name="Chang Q."/>
            <person name="Ding S."/>
            <person name="Wang X."/>
            <person name="Zhu J."/>
            <person name="Ruan X."/>
            <person name="Zhao L."/>
            <person name="Wei J."/>
            <person name="Que T."/>
            <person name="Du C."/>
            <person name="Cheng J."/>
            <person name="Dai P."/>
            <person name="Han X."/>
            <person name="Huang E."/>
            <person name="Gao Y."/>
            <person name="Liu J."/>
            <person name="Shao H."/>
            <person name="Ye R."/>
            <person name="Li L."/>
            <person name="Wei W."/>
            <person name="Wang X."/>
            <person name="Wang C."/>
            <person name="Yang T."/>
            <person name="Huo Q."/>
            <person name="Li W."/>
            <person name="Guo W."/>
            <person name="Chen H."/>
            <person name="Zhou L."/>
            <person name="Ni X."/>
            <person name="Tian J."/>
            <person name="Zhou Y."/>
            <person name="Sheng Y."/>
            <person name="Liu T."/>
            <person name="Pan Y."/>
            <person name="Xia L."/>
            <person name="Li J."/>
            <person name="Zhao F."/>
            <person name="Cao W."/>
        </authorList>
    </citation>
    <scope>NUCLEOTIDE SEQUENCE</scope>
    <source>
        <strain evidence="1">Hyas-2018</strain>
    </source>
</reference>
<keyword evidence="2" id="KW-1185">Reference proteome</keyword>
<name>A0ACB7TR02_HYAAI</name>
<organism evidence="1 2">
    <name type="scientific">Hyalomma asiaticum</name>
    <name type="common">Tick</name>
    <dbReference type="NCBI Taxonomy" id="266040"/>
    <lineage>
        <taxon>Eukaryota</taxon>
        <taxon>Metazoa</taxon>
        <taxon>Ecdysozoa</taxon>
        <taxon>Arthropoda</taxon>
        <taxon>Chelicerata</taxon>
        <taxon>Arachnida</taxon>
        <taxon>Acari</taxon>
        <taxon>Parasitiformes</taxon>
        <taxon>Ixodida</taxon>
        <taxon>Ixodoidea</taxon>
        <taxon>Ixodidae</taxon>
        <taxon>Hyalomminae</taxon>
        <taxon>Hyalomma</taxon>
    </lineage>
</organism>
<dbReference type="EMBL" id="CM023481">
    <property type="protein sequence ID" value="KAH6948561.1"/>
    <property type="molecule type" value="Genomic_DNA"/>
</dbReference>
<evidence type="ECO:0000313" key="2">
    <source>
        <dbReference type="Proteomes" id="UP000821845"/>
    </source>
</evidence>
<gene>
    <name evidence="1" type="ORF">HPB50_025148</name>
</gene>
<evidence type="ECO:0000313" key="1">
    <source>
        <dbReference type="EMBL" id="KAH6948561.1"/>
    </source>
</evidence>
<accession>A0ACB7TR02</accession>
<sequence length="130" mass="14774">MKVSRSTLVFSPAVISSLEFLQKNPKAHERASEFRDCGSTITSMTTIGKCYNLHDISGWKSRQRPFVPSEDDRLAWLEVDFIGYLEDIKLESPKCRAKSLTKETYEATIMTTRSTVAVVEYLLNDVGQVY</sequence>
<protein>
    <submittedName>
        <fullName evidence="1">Uncharacterized protein</fullName>
    </submittedName>
</protein>
<proteinExistence type="predicted"/>
<comment type="caution">
    <text evidence="1">The sequence shown here is derived from an EMBL/GenBank/DDBJ whole genome shotgun (WGS) entry which is preliminary data.</text>
</comment>
<dbReference type="Proteomes" id="UP000821845">
    <property type="component" value="Chromosome 1"/>
</dbReference>